<keyword evidence="2" id="KW-1185">Reference proteome</keyword>
<organism evidence="1 2">
    <name type="scientific">Mycena pura</name>
    <dbReference type="NCBI Taxonomy" id="153505"/>
    <lineage>
        <taxon>Eukaryota</taxon>
        <taxon>Fungi</taxon>
        <taxon>Dikarya</taxon>
        <taxon>Basidiomycota</taxon>
        <taxon>Agaricomycotina</taxon>
        <taxon>Agaricomycetes</taxon>
        <taxon>Agaricomycetidae</taxon>
        <taxon>Agaricales</taxon>
        <taxon>Marasmiineae</taxon>
        <taxon>Mycenaceae</taxon>
        <taxon>Mycena</taxon>
    </lineage>
</organism>
<proteinExistence type="predicted"/>
<sequence>MFLMFATGTQLLLPNNSAIEKVLASLIIFGSIICLQYTKPIYGQWYIRWYIMTFIEKYNERVVDHGRGDPQQNPLSWPDFISPVKGHTCFNGVELPLLDVINLLEQPIPDDTTISTDFDLYQYIIVWRNYLNLGTGVY</sequence>
<protein>
    <submittedName>
        <fullName evidence="1">Uncharacterized protein</fullName>
    </submittedName>
</protein>
<reference evidence="1" key="1">
    <citation type="submission" date="2023-03" db="EMBL/GenBank/DDBJ databases">
        <title>Massive genome expansion in bonnet fungi (Mycena s.s.) driven by repeated elements and novel gene families across ecological guilds.</title>
        <authorList>
            <consortium name="Lawrence Berkeley National Laboratory"/>
            <person name="Harder C.B."/>
            <person name="Miyauchi S."/>
            <person name="Viragh M."/>
            <person name="Kuo A."/>
            <person name="Thoen E."/>
            <person name="Andreopoulos B."/>
            <person name="Lu D."/>
            <person name="Skrede I."/>
            <person name="Drula E."/>
            <person name="Henrissat B."/>
            <person name="Morin E."/>
            <person name="Kohler A."/>
            <person name="Barry K."/>
            <person name="LaButti K."/>
            <person name="Morin E."/>
            <person name="Salamov A."/>
            <person name="Lipzen A."/>
            <person name="Mereny Z."/>
            <person name="Hegedus B."/>
            <person name="Baldrian P."/>
            <person name="Stursova M."/>
            <person name="Weitz H."/>
            <person name="Taylor A."/>
            <person name="Grigoriev I.V."/>
            <person name="Nagy L.G."/>
            <person name="Martin F."/>
            <person name="Kauserud H."/>
        </authorList>
    </citation>
    <scope>NUCLEOTIDE SEQUENCE</scope>
    <source>
        <strain evidence="1">9144</strain>
    </source>
</reference>
<evidence type="ECO:0000313" key="1">
    <source>
        <dbReference type="EMBL" id="KAJ7190603.1"/>
    </source>
</evidence>
<dbReference type="EMBL" id="JARJCW010000146">
    <property type="protein sequence ID" value="KAJ7190603.1"/>
    <property type="molecule type" value="Genomic_DNA"/>
</dbReference>
<dbReference type="AlphaFoldDB" id="A0AAD6UQE6"/>
<gene>
    <name evidence="1" type="ORF">GGX14DRAFT_407851</name>
</gene>
<evidence type="ECO:0000313" key="2">
    <source>
        <dbReference type="Proteomes" id="UP001219525"/>
    </source>
</evidence>
<accession>A0AAD6UQE6</accession>
<name>A0AAD6UQE6_9AGAR</name>
<comment type="caution">
    <text evidence="1">The sequence shown here is derived from an EMBL/GenBank/DDBJ whole genome shotgun (WGS) entry which is preliminary data.</text>
</comment>
<dbReference type="Proteomes" id="UP001219525">
    <property type="component" value="Unassembled WGS sequence"/>
</dbReference>